<evidence type="ECO:0000256" key="5">
    <source>
        <dbReference type="ARBA" id="ARBA00023136"/>
    </source>
</evidence>
<dbReference type="InterPro" id="IPR000276">
    <property type="entry name" value="GPCR_Rhodpsn"/>
</dbReference>
<dbReference type="InterPro" id="IPR017452">
    <property type="entry name" value="GPCR_Rhodpsn_7TM"/>
</dbReference>
<dbReference type="PANTHER" id="PTHR24240">
    <property type="entry name" value="OPSIN"/>
    <property type="match status" value="1"/>
</dbReference>
<reference evidence="11" key="2">
    <citation type="submission" date="2018-07" db="EMBL/GenBank/DDBJ databases">
        <authorList>
            <person name="Quirk P.G."/>
            <person name="Krulwich T.A."/>
        </authorList>
    </citation>
    <scope>NUCLEOTIDE SEQUENCE</scope>
    <source>
        <strain evidence="11">1613</strain>
    </source>
</reference>
<keyword evidence="2 8" id="KW-0812">Transmembrane</keyword>
<keyword evidence="7 8" id="KW-0807">Transducer</keyword>
<dbReference type="CDD" id="cd14969">
    <property type="entry name" value="7tmA_Opsins_type2_animals"/>
    <property type="match status" value="1"/>
</dbReference>
<dbReference type="Pfam" id="PF00001">
    <property type="entry name" value="7tm_1"/>
    <property type="match status" value="1"/>
</dbReference>
<evidence type="ECO:0000256" key="4">
    <source>
        <dbReference type="ARBA" id="ARBA00023040"/>
    </source>
</evidence>
<feature type="transmembrane region" description="Helical" evidence="9">
    <location>
        <begin position="251"/>
        <end position="276"/>
    </location>
</feature>
<proteinExistence type="evidence at transcript level"/>
<dbReference type="GO" id="GO:0016020">
    <property type="term" value="C:membrane"/>
    <property type="evidence" value="ECO:0007669"/>
    <property type="project" value="UniProtKB-SubCell"/>
</dbReference>
<feature type="domain" description="G-protein coupled receptors family 1 profile" evidence="10">
    <location>
        <begin position="43"/>
        <end position="302"/>
    </location>
</feature>
<feature type="transmembrane region" description="Helical" evidence="9">
    <location>
        <begin position="142"/>
        <end position="162"/>
    </location>
</feature>
<keyword evidence="5 9" id="KW-0472">Membrane</keyword>
<accession>A0A346FTZ9</accession>
<name>A0A346FTZ9_EXADI</name>
<dbReference type="Gene3D" id="1.20.1070.10">
    <property type="entry name" value="Rhodopsin 7-helix transmembrane proteins"/>
    <property type="match status" value="1"/>
</dbReference>
<evidence type="ECO:0000256" key="6">
    <source>
        <dbReference type="ARBA" id="ARBA00023170"/>
    </source>
</evidence>
<dbReference type="SUPFAM" id="SSF81321">
    <property type="entry name" value="Family A G protein-coupled receptor-like"/>
    <property type="match status" value="1"/>
</dbReference>
<feature type="transmembrane region" description="Helical" evidence="9">
    <location>
        <begin position="191"/>
        <end position="217"/>
    </location>
</feature>
<keyword evidence="3 9" id="KW-1133">Transmembrane helix</keyword>
<reference evidence="11" key="1">
    <citation type="journal article" date="2018" name="Curr. Biol.">
        <title>Prolific Origination of Eyes in Cnidaria with Co-option of Non-visual Opsins.</title>
        <authorList>
            <person name="Picciani N."/>
            <person name="Kerlin J.R."/>
            <person name="Sierra N."/>
            <person name="Swafford A.J."/>
            <person name="Ramirez M.D."/>
            <person name="Roberts N.G."/>
            <person name="Cannon J.T."/>
            <person name="Daly M."/>
            <person name="Oakley T.H."/>
        </authorList>
    </citation>
    <scope>NUCLEOTIDE SEQUENCE</scope>
    <source>
        <strain evidence="11">1613</strain>
    </source>
</reference>
<keyword evidence="6 8" id="KW-0675">Receptor</keyword>
<dbReference type="PROSITE" id="PS00237">
    <property type="entry name" value="G_PROTEIN_RECEP_F1_1"/>
    <property type="match status" value="1"/>
</dbReference>
<dbReference type="EMBL" id="MH586792">
    <property type="protein sequence ID" value="AXN75742.1"/>
    <property type="molecule type" value="mRNA"/>
</dbReference>
<evidence type="ECO:0000256" key="3">
    <source>
        <dbReference type="ARBA" id="ARBA00022989"/>
    </source>
</evidence>
<feature type="transmembrane region" description="Helical" evidence="9">
    <location>
        <begin position="64"/>
        <end position="84"/>
    </location>
</feature>
<keyword evidence="4 8" id="KW-0297">G-protein coupled receptor</keyword>
<dbReference type="GO" id="GO:0004930">
    <property type="term" value="F:G protein-coupled receptor activity"/>
    <property type="evidence" value="ECO:0007669"/>
    <property type="project" value="UniProtKB-KW"/>
</dbReference>
<evidence type="ECO:0000313" key="11">
    <source>
        <dbReference type="EMBL" id="AXN75742.1"/>
    </source>
</evidence>
<evidence type="ECO:0000256" key="8">
    <source>
        <dbReference type="RuleBase" id="RU000688"/>
    </source>
</evidence>
<protein>
    <submittedName>
        <fullName evidence="11">Opsin</fullName>
    </submittedName>
</protein>
<organism evidence="11">
    <name type="scientific">Exaiptasia diaphana</name>
    <name type="common">Tropical sea anemone</name>
    <name type="synonym">Aiptasia pulchella</name>
    <dbReference type="NCBI Taxonomy" id="2652724"/>
    <lineage>
        <taxon>Eukaryota</taxon>
        <taxon>Metazoa</taxon>
        <taxon>Cnidaria</taxon>
        <taxon>Anthozoa</taxon>
        <taxon>Hexacorallia</taxon>
        <taxon>Actiniaria</taxon>
        <taxon>Aiptasiidae</taxon>
        <taxon>Exaiptasia</taxon>
    </lineage>
</organism>
<comment type="similarity">
    <text evidence="8">Belongs to the G-protein coupled receptor 1 family.</text>
</comment>
<dbReference type="OrthoDB" id="2101615at2759"/>
<evidence type="ECO:0000256" key="1">
    <source>
        <dbReference type="ARBA" id="ARBA00004141"/>
    </source>
</evidence>
<comment type="subcellular location">
    <subcellularLocation>
        <location evidence="1">Membrane</location>
        <topology evidence="1">Multi-pass membrane protein</topology>
    </subcellularLocation>
</comment>
<dbReference type="PRINTS" id="PR00237">
    <property type="entry name" value="GPCRRHODOPSN"/>
</dbReference>
<feature type="transmembrane region" description="Helical" evidence="9">
    <location>
        <begin position="104"/>
        <end position="122"/>
    </location>
</feature>
<evidence type="ECO:0000256" key="7">
    <source>
        <dbReference type="ARBA" id="ARBA00023224"/>
    </source>
</evidence>
<dbReference type="AlphaFoldDB" id="A0A346FTZ9"/>
<evidence type="ECO:0000259" key="10">
    <source>
        <dbReference type="PROSITE" id="PS50262"/>
    </source>
</evidence>
<feature type="transmembrane region" description="Helical" evidence="9">
    <location>
        <begin position="29"/>
        <end position="52"/>
    </location>
</feature>
<sequence>MNTSFELHNSSSYTSNISYKLTEKELMAISIYISIVGGLGIVGNVLVILAFYKYKSLRTSTNTFILHLALCNFILALMDIIFSLPSSIRHKWILGLTACRFYGLIYHFFCSVSLNTLAIISLDRYWVITKPSIGIKITIRRAVLCIVVSYAYTAVFMIPAFLEWESFHEEAFYTGCYINFYDKTIRSLLNAVILGVFLFAVPFAVMIFCYGSIFTSVRRKGRYAVRMRPRCRANKWKFTIQRIPHWRTARMIIVVIFVFLICWSPYVIVSMCMAFGSNITVLTLEITLLLAKSGVIYNPFIYAALNLRFRTAFFEMLQCGRVANRTNWGVKTRVLSGVTGDSSGYLTSRASGCPTSKGLGTSLLRTVERGSSAEAETSKQVNGDQDQYLIEHGIAFKRDEESPNEEKERSNSDDLHGIEYSLVCITHRSSPCNSLLKPTCQQVTRSCGCCAINHETCGIKDIKEAWTENKKVKQLQKVKGNVNKAQGEDSKNKRGSSLIEKRTGSLAEMSLNGVATKEKANQHRRASLHTKQTYSLTCADSEPRWNCKCECHTNGLYTRANIPSIVKLEVKSFKTKMCEKENTCSCAKNIKQEETCIAREKAVVGNTTFIRRTSECVRAHTELSKNIESFWRRPSLVVMNNIRPTTFEEENM</sequence>
<dbReference type="PROSITE" id="PS50262">
    <property type="entry name" value="G_PROTEIN_RECEP_F1_2"/>
    <property type="match status" value="1"/>
</dbReference>
<dbReference type="InterPro" id="IPR050125">
    <property type="entry name" value="GPCR_opsins"/>
</dbReference>
<evidence type="ECO:0000256" key="2">
    <source>
        <dbReference type="ARBA" id="ARBA00022692"/>
    </source>
</evidence>
<evidence type="ECO:0000256" key="9">
    <source>
        <dbReference type="SAM" id="Phobius"/>
    </source>
</evidence>